<name>A0A2M7CIY7_9BACT</name>
<dbReference type="EMBL" id="PEUM01000020">
    <property type="protein sequence ID" value="PIV25607.1"/>
    <property type="molecule type" value="Genomic_DNA"/>
</dbReference>
<evidence type="ECO:0000313" key="2">
    <source>
        <dbReference type="EMBL" id="PIV25607.1"/>
    </source>
</evidence>
<organism evidence="2 3">
    <name type="scientific">Candidatus Berkelbacteria bacterium CG03_land_8_20_14_0_80_40_36</name>
    <dbReference type="NCBI Taxonomy" id="1974509"/>
    <lineage>
        <taxon>Bacteria</taxon>
        <taxon>Candidatus Berkelbacteria</taxon>
    </lineage>
</organism>
<sequence length="358" mass="42078">MAKSSSELSKKPSPKLIICPYCQGKKVVKKGIRNKKLEKVQIFYCQHCQKKFTTGTAKYKTYPLQVILATLSLYNEFYTKDQIVDFVGKKYRLKLSGQNIANWLKDYREYLPFLRMREFATGKYSRREAIVRSRMFHGQIYDFGFHRAKMDCILEEEYRHYKFLPLREYLELVLAECPHQVFKDNSFRASEYKDIFNLDGARITRRENRAVEMARLVLEAVENNKERHQFLQNFMLANDSVTVGVEVPILMTPEDIFHYQKMLGFKVPLELKEGEALTGHIDIVQIRNGAVHLLDFKPSARKAKPVAQLTLYALALARLTSLRLYHFKCAWFDGEDYFDFFPLHIVYKKVKTSVKKIC</sequence>
<feature type="domain" description="PD-(D/E)XK endonuclease-like" evidence="1">
    <location>
        <begin position="254"/>
        <end position="320"/>
    </location>
</feature>
<evidence type="ECO:0000259" key="1">
    <source>
        <dbReference type="Pfam" id="PF12705"/>
    </source>
</evidence>
<dbReference type="Proteomes" id="UP000229966">
    <property type="component" value="Unassembled WGS sequence"/>
</dbReference>
<dbReference type="Pfam" id="PF12705">
    <property type="entry name" value="PDDEXK_1"/>
    <property type="match status" value="1"/>
</dbReference>
<dbReference type="InterPro" id="IPR011604">
    <property type="entry name" value="PDDEXK-like_dom_sf"/>
</dbReference>
<protein>
    <recommendedName>
        <fullName evidence="1">PD-(D/E)XK endonuclease-like domain-containing protein</fullName>
    </recommendedName>
</protein>
<accession>A0A2M7CIY7</accession>
<dbReference type="InterPro" id="IPR038726">
    <property type="entry name" value="PDDEXK_AddAB-type"/>
</dbReference>
<evidence type="ECO:0000313" key="3">
    <source>
        <dbReference type="Proteomes" id="UP000229966"/>
    </source>
</evidence>
<gene>
    <name evidence="2" type="ORF">COS38_00735</name>
</gene>
<reference evidence="3" key="1">
    <citation type="submission" date="2017-09" db="EMBL/GenBank/DDBJ databases">
        <title>Depth-based differentiation of microbial function through sediment-hosted aquifers and enrichment of novel symbionts in the deep terrestrial subsurface.</title>
        <authorList>
            <person name="Probst A.J."/>
            <person name="Ladd B."/>
            <person name="Jarett J.K."/>
            <person name="Geller-Mcgrath D.E."/>
            <person name="Sieber C.M.K."/>
            <person name="Emerson J.B."/>
            <person name="Anantharaman K."/>
            <person name="Thomas B.C."/>
            <person name="Malmstrom R."/>
            <person name="Stieglmeier M."/>
            <person name="Klingl A."/>
            <person name="Woyke T."/>
            <person name="Ryan C.M."/>
            <person name="Banfield J.F."/>
        </authorList>
    </citation>
    <scope>NUCLEOTIDE SEQUENCE [LARGE SCALE GENOMIC DNA]</scope>
</reference>
<dbReference type="AlphaFoldDB" id="A0A2M7CIY7"/>
<comment type="caution">
    <text evidence="2">The sequence shown here is derived from an EMBL/GenBank/DDBJ whole genome shotgun (WGS) entry which is preliminary data.</text>
</comment>
<proteinExistence type="predicted"/>
<dbReference type="Gene3D" id="3.90.320.10">
    <property type="match status" value="1"/>
</dbReference>